<dbReference type="PROSITE" id="PS51177">
    <property type="entry name" value="LUMAZINE_BIND"/>
    <property type="match status" value="2"/>
</dbReference>
<organism evidence="5 6">
    <name type="scientific">Pseudaquabacterium terrae</name>
    <dbReference type="NCBI Taxonomy" id="2732868"/>
    <lineage>
        <taxon>Bacteria</taxon>
        <taxon>Pseudomonadati</taxon>
        <taxon>Pseudomonadota</taxon>
        <taxon>Betaproteobacteria</taxon>
        <taxon>Burkholderiales</taxon>
        <taxon>Sphaerotilaceae</taxon>
        <taxon>Pseudaquabacterium</taxon>
    </lineage>
</organism>
<dbReference type="EMBL" id="JABRWJ010000003">
    <property type="protein sequence ID" value="NRF67427.1"/>
    <property type="molecule type" value="Genomic_DNA"/>
</dbReference>
<evidence type="ECO:0000256" key="3">
    <source>
        <dbReference type="PROSITE-ProRule" id="PRU00524"/>
    </source>
</evidence>
<protein>
    <recommendedName>
        <fullName evidence="2">Riboflavin synthase</fullName>
        <ecNumber evidence="2">2.5.1.9</ecNumber>
    </recommendedName>
</protein>
<dbReference type="EC" id="2.5.1.9" evidence="2"/>
<dbReference type="InterPro" id="IPR017938">
    <property type="entry name" value="Riboflavin_synthase-like_b-brl"/>
</dbReference>
<feature type="repeat" description="Lumazine-binding" evidence="3">
    <location>
        <begin position="99"/>
        <end position="197"/>
    </location>
</feature>
<evidence type="ECO:0000256" key="2">
    <source>
        <dbReference type="NCBIfam" id="TIGR00187"/>
    </source>
</evidence>
<reference evidence="5 6" key="1">
    <citation type="submission" date="2020-05" db="EMBL/GenBank/DDBJ databases">
        <title>Aquincola sp. isolate from soil.</title>
        <authorList>
            <person name="Han J."/>
            <person name="Kim D.-U."/>
        </authorList>
    </citation>
    <scope>NUCLEOTIDE SEQUENCE [LARGE SCALE GENOMIC DNA]</scope>
    <source>
        <strain evidence="5 6">S2</strain>
    </source>
</reference>
<dbReference type="PANTHER" id="PTHR21098:SF0">
    <property type="entry name" value="RIBOFLAVIN SYNTHASE"/>
    <property type="match status" value="1"/>
</dbReference>
<evidence type="ECO:0000256" key="1">
    <source>
        <dbReference type="ARBA" id="ARBA00022737"/>
    </source>
</evidence>
<dbReference type="InterPro" id="IPR001783">
    <property type="entry name" value="Lumazine-bd"/>
</dbReference>
<dbReference type="Pfam" id="PF00677">
    <property type="entry name" value="Lum_binding"/>
    <property type="match status" value="2"/>
</dbReference>
<dbReference type="PANTHER" id="PTHR21098">
    <property type="entry name" value="RIBOFLAVIN SYNTHASE ALPHA CHAIN"/>
    <property type="match status" value="1"/>
</dbReference>
<dbReference type="NCBIfam" id="TIGR00187">
    <property type="entry name" value="ribE"/>
    <property type="match status" value="1"/>
</dbReference>
<dbReference type="NCBIfam" id="NF009566">
    <property type="entry name" value="PRK13020.1"/>
    <property type="match status" value="1"/>
</dbReference>
<evidence type="ECO:0000313" key="6">
    <source>
        <dbReference type="Proteomes" id="UP000737171"/>
    </source>
</evidence>
<dbReference type="NCBIfam" id="NF006767">
    <property type="entry name" value="PRK09289.1"/>
    <property type="match status" value="1"/>
</dbReference>
<feature type="domain" description="Lumazine-binding" evidence="4">
    <location>
        <begin position="99"/>
        <end position="197"/>
    </location>
</feature>
<keyword evidence="6" id="KW-1185">Reference proteome</keyword>
<gene>
    <name evidence="5" type="ORF">HLB44_10565</name>
</gene>
<evidence type="ECO:0000313" key="5">
    <source>
        <dbReference type="EMBL" id="NRF67427.1"/>
    </source>
</evidence>
<dbReference type="SUPFAM" id="SSF63380">
    <property type="entry name" value="Riboflavin synthase domain-like"/>
    <property type="match status" value="2"/>
</dbReference>
<name>A0ABX2EFL4_9BURK</name>
<feature type="domain" description="Lumazine-binding" evidence="4">
    <location>
        <begin position="1"/>
        <end position="98"/>
    </location>
</feature>
<dbReference type="RefSeq" id="WP_173122541.1">
    <property type="nucleotide sequence ID" value="NZ_JABRWJ010000003.1"/>
</dbReference>
<dbReference type="CDD" id="cd00402">
    <property type="entry name" value="Riboflavin_synthase_like"/>
    <property type="match status" value="1"/>
</dbReference>
<dbReference type="InterPro" id="IPR026017">
    <property type="entry name" value="Lumazine-bd_dom"/>
</dbReference>
<keyword evidence="1" id="KW-0677">Repeat</keyword>
<dbReference type="Proteomes" id="UP000737171">
    <property type="component" value="Unassembled WGS sequence"/>
</dbReference>
<sequence length="235" mass="24622">MFTGIVQGVATVAAIDDRAGLRSLTLSFPAGFDGGLEIGASVACDGVCLTVTTRPSPDRATFDVMQQSLGLTTLGTLSVGSALNVERAAKDGAEIGGHPISGHVDCQGTVLAIRQPENNHVLRIGVPASHMRYVFAKGYIAINGASLTVAEAHRREGWFEVWLIPETLRMTSFGAKREGDALNIEIERGTQVVVDTVRDALEERLGALLPALEALLAERGHSLAELGAPGGKPGS</sequence>
<dbReference type="InterPro" id="IPR023366">
    <property type="entry name" value="ATP_synth_asu-like_sf"/>
</dbReference>
<proteinExistence type="predicted"/>
<feature type="repeat" description="Lumazine-binding" evidence="3">
    <location>
        <begin position="1"/>
        <end position="98"/>
    </location>
</feature>
<dbReference type="PIRSF" id="PIRSF000498">
    <property type="entry name" value="Riboflavin_syn_A"/>
    <property type="match status" value="1"/>
</dbReference>
<comment type="caution">
    <text evidence="5">The sequence shown here is derived from an EMBL/GenBank/DDBJ whole genome shotgun (WGS) entry which is preliminary data.</text>
</comment>
<dbReference type="Gene3D" id="2.40.30.20">
    <property type="match status" value="2"/>
</dbReference>
<accession>A0ABX2EFL4</accession>
<evidence type="ECO:0000259" key="4">
    <source>
        <dbReference type="PROSITE" id="PS51177"/>
    </source>
</evidence>